<dbReference type="EMBL" id="JBBMQS010000014">
    <property type="protein sequence ID" value="MEM5499465.1"/>
    <property type="molecule type" value="Genomic_DNA"/>
</dbReference>
<reference evidence="4 5" key="1">
    <citation type="submission" date="2024-03" db="EMBL/GenBank/DDBJ databases">
        <title>Community enrichment and isolation of bacterial strains for fucoidan degradation.</title>
        <authorList>
            <person name="Sichert A."/>
        </authorList>
    </citation>
    <scope>NUCLEOTIDE SEQUENCE [LARGE SCALE GENOMIC DNA]</scope>
    <source>
        <strain evidence="4 5">AS12</strain>
    </source>
</reference>
<dbReference type="RefSeq" id="WP_006990828.1">
    <property type="nucleotide sequence ID" value="NZ_JBBMQS010000014.1"/>
</dbReference>
<accession>A0ABU9T001</accession>
<dbReference type="Pfam" id="PF05901">
    <property type="entry name" value="Excalibur"/>
    <property type="match status" value="1"/>
</dbReference>
<dbReference type="SMART" id="SM00894">
    <property type="entry name" value="Excalibur"/>
    <property type="match status" value="1"/>
</dbReference>
<keyword evidence="2" id="KW-0732">Signal</keyword>
<evidence type="ECO:0000256" key="2">
    <source>
        <dbReference type="SAM" id="SignalP"/>
    </source>
</evidence>
<feature type="region of interest" description="Disordered" evidence="1">
    <location>
        <begin position="23"/>
        <end position="57"/>
    </location>
</feature>
<evidence type="ECO:0000313" key="5">
    <source>
        <dbReference type="Proteomes" id="UP001461163"/>
    </source>
</evidence>
<evidence type="ECO:0000259" key="3">
    <source>
        <dbReference type="SMART" id="SM00894"/>
    </source>
</evidence>
<gene>
    <name evidence="4" type="ORF">WNY77_18790</name>
</gene>
<protein>
    <submittedName>
        <fullName evidence="4">Excalibur calcium-binding domain-containing protein</fullName>
    </submittedName>
</protein>
<name>A0ABU9T001_9ALTE</name>
<evidence type="ECO:0000256" key="1">
    <source>
        <dbReference type="SAM" id="MobiDB-lite"/>
    </source>
</evidence>
<feature type="signal peptide" evidence="2">
    <location>
        <begin position="1"/>
        <end position="19"/>
    </location>
</feature>
<feature type="domain" description="Excalibur calcium-binding" evidence="3">
    <location>
        <begin position="71"/>
        <end position="106"/>
    </location>
</feature>
<feature type="chain" id="PRO_5045885136" evidence="2">
    <location>
        <begin position="20"/>
        <end position="111"/>
    </location>
</feature>
<keyword evidence="5" id="KW-1185">Reference proteome</keyword>
<comment type="caution">
    <text evidence="4">The sequence shown here is derived from an EMBL/GenBank/DDBJ whole genome shotgun (WGS) entry which is preliminary data.</text>
</comment>
<sequence length="111" mass="12443">MGKLIILAAVLFAALQYIGEPEAQLNTQQPEQAPKPTRQSPVEMRVNQSPKLAVSPARKPAPMIMNFRCDGRQYCGQMTSRAEAEYFLQHCPDTRMDGDDDGIPCENDTRF</sequence>
<organism evidence="4 5">
    <name type="scientific">Paraglaciecola mesophila</name>
    <dbReference type="NCBI Taxonomy" id="197222"/>
    <lineage>
        <taxon>Bacteria</taxon>
        <taxon>Pseudomonadati</taxon>
        <taxon>Pseudomonadota</taxon>
        <taxon>Gammaproteobacteria</taxon>
        <taxon>Alteromonadales</taxon>
        <taxon>Alteromonadaceae</taxon>
        <taxon>Paraglaciecola</taxon>
    </lineage>
</organism>
<proteinExistence type="predicted"/>
<dbReference type="InterPro" id="IPR008613">
    <property type="entry name" value="Excalibur_Ca-bd_domain"/>
</dbReference>
<dbReference type="Proteomes" id="UP001461163">
    <property type="component" value="Unassembled WGS sequence"/>
</dbReference>
<evidence type="ECO:0000313" key="4">
    <source>
        <dbReference type="EMBL" id="MEM5499465.1"/>
    </source>
</evidence>